<dbReference type="EMBL" id="JAGINW010000001">
    <property type="protein sequence ID" value="MBP2329635.1"/>
    <property type="molecule type" value="Genomic_DNA"/>
</dbReference>
<evidence type="ECO:0000313" key="2">
    <source>
        <dbReference type="Proteomes" id="UP001519332"/>
    </source>
</evidence>
<keyword evidence="2" id="KW-1185">Reference proteome</keyword>
<name>A0ABS4TZ03_9PSEU</name>
<evidence type="ECO:0000313" key="1">
    <source>
        <dbReference type="EMBL" id="MBP2329635.1"/>
    </source>
</evidence>
<proteinExistence type="predicted"/>
<organism evidence="1 2">
    <name type="scientific">Kibdelosporangium banguiense</name>
    <dbReference type="NCBI Taxonomy" id="1365924"/>
    <lineage>
        <taxon>Bacteria</taxon>
        <taxon>Bacillati</taxon>
        <taxon>Actinomycetota</taxon>
        <taxon>Actinomycetes</taxon>
        <taxon>Pseudonocardiales</taxon>
        <taxon>Pseudonocardiaceae</taxon>
        <taxon>Kibdelosporangium</taxon>
    </lineage>
</organism>
<reference evidence="1 2" key="1">
    <citation type="submission" date="2021-03" db="EMBL/GenBank/DDBJ databases">
        <title>Sequencing the genomes of 1000 actinobacteria strains.</title>
        <authorList>
            <person name="Klenk H.-P."/>
        </authorList>
    </citation>
    <scope>NUCLEOTIDE SEQUENCE [LARGE SCALE GENOMIC DNA]</scope>
    <source>
        <strain evidence="1 2">DSM 46670</strain>
    </source>
</reference>
<comment type="caution">
    <text evidence="1">The sequence shown here is derived from an EMBL/GenBank/DDBJ whole genome shotgun (WGS) entry which is preliminary data.</text>
</comment>
<sequence length="256" mass="28488">MSVPQPLGVIKCRHVDHRVVPHIRDGSGCSKIHVVKIPPRRPPWSPCPAARLLGERAVNRLRRLIIGVVCPVVSFWAGRSTEVCQVPQLRQQIGTSCVGVDVGLSSRSQSSLAKMVVVYATTYESDPDGRHCYGQLQLWVRYRPGEAEDQQPADTVDCHAHIFGHDSVTSWFFRVFELSHLLSLRRNSFTATRAISSAKTTRQVPVVMRPTSIAMRSAMVFMSRLHLNDGAAETFQAHVTDASTAVQYCMVPVFLE</sequence>
<accession>A0ABS4TZ03</accession>
<protein>
    <submittedName>
        <fullName evidence="1">Uncharacterized protein</fullName>
    </submittedName>
</protein>
<gene>
    <name evidence="1" type="ORF">JOF56_010020</name>
</gene>
<dbReference type="Proteomes" id="UP001519332">
    <property type="component" value="Unassembled WGS sequence"/>
</dbReference>